<keyword evidence="1" id="KW-0812">Transmembrane</keyword>
<protein>
    <submittedName>
        <fullName evidence="2">Uncharacterized protein</fullName>
    </submittedName>
</protein>
<dbReference type="EMBL" id="UINC01001393">
    <property type="protein sequence ID" value="SUZ79572.1"/>
    <property type="molecule type" value="Genomic_DNA"/>
</dbReference>
<feature type="transmembrane region" description="Helical" evidence="1">
    <location>
        <begin position="13"/>
        <end position="33"/>
    </location>
</feature>
<sequence>MEENDSDVMASKVFYVILGGCVLFMAGAYIFAFNA</sequence>
<evidence type="ECO:0000256" key="1">
    <source>
        <dbReference type="SAM" id="Phobius"/>
    </source>
</evidence>
<name>A0A381QJQ5_9ZZZZ</name>
<proteinExistence type="predicted"/>
<keyword evidence="1" id="KW-1133">Transmembrane helix</keyword>
<accession>A0A381QJQ5</accession>
<dbReference type="AlphaFoldDB" id="A0A381QJQ5"/>
<organism evidence="2">
    <name type="scientific">marine metagenome</name>
    <dbReference type="NCBI Taxonomy" id="408172"/>
    <lineage>
        <taxon>unclassified sequences</taxon>
        <taxon>metagenomes</taxon>
        <taxon>ecological metagenomes</taxon>
    </lineage>
</organism>
<gene>
    <name evidence="2" type="ORF">METZ01_LOCUS32426</name>
</gene>
<evidence type="ECO:0000313" key="2">
    <source>
        <dbReference type="EMBL" id="SUZ79572.1"/>
    </source>
</evidence>
<reference evidence="2" key="1">
    <citation type="submission" date="2018-05" db="EMBL/GenBank/DDBJ databases">
        <authorList>
            <person name="Lanie J.A."/>
            <person name="Ng W.-L."/>
            <person name="Kazmierczak K.M."/>
            <person name="Andrzejewski T.M."/>
            <person name="Davidsen T.M."/>
            <person name="Wayne K.J."/>
            <person name="Tettelin H."/>
            <person name="Glass J.I."/>
            <person name="Rusch D."/>
            <person name="Podicherti R."/>
            <person name="Tsui H.-C.T."/>
            <person name="Winkler M.E."/>
        </authorList>
    </citation>
    <scope>NUCLEOTIDE SEQUENCE</scope>
</reference>
<keyword evidence="1" id="KW-0472">Membrane</keyword>